<feature type="region of interest" description="Disordered" evidence="1">
    <location>
        <begin position="280"/>
        <end position="315"/>
    </location>
</feature>
<dbReference type="InterPro" id="IPR016024">
    <property type="entry name" value="ARM-type_fold"/>
</dbReference>
<evidence type="ECO:0000313" key="3">
    <source>
        <dbReference type="EMBL" id="RHY17162.1"/>
    </source>
</evidence>
<proteinExistence type="predicted"/>
<dbReference type="Pfam" id="PF10441">
    <property type="entry name" value="Urb2"/>
    <property type="match status" value="1"/>
</dbReference>
<dbReference type="PANTHER" id="PTHR15682:SF2">
    <property type="entry name" value="UNHEALTHY RIBOSOME BIOGENESIS PROTEIN 2 HOMOLOG"/>
    <property type="match status" value="1"/>
</dbReference>
<evidence type="ECO:0000313" key="4">
    <source>
        <dbReference type="Proteomes" id="UP000266239"/>
    </source>
</evidence>
<dbReference type="InterPro" id="IPR018849">
    <property type="entry name" value="Urb2/Npa2_C"/>
</dbReference>
<feature type="region of interest" description="Disordered" evidence="1">
    <location>
        <begin position="841"/>
        <end position="865"/>
    </location>
</feature>
<organism evidence="3 4">
    <name type="scientific">Aphanomyces astaci</name>
    <name type="common">Crayfish plague agent</name>
    <dbReference type="NCBI Taxonomy" id="112090"/>
    <lineage>
        <taxon>Eukaryota</taxon>
        <taxon>Sar</taxon>
        <taxon>Stramenopiles</taxon>
        <taxon>Oomycota</taxon>
        <taxon>Saprolegniomycetes</taxon>
        <taxon>Saprolegniales</taxon>
        <taxon>Verrucalvaceae</taxon>
        <taxon>Aphanomyces</taxon>
    </lineage>
</organism>
<evidence type="ECO:0000259" key="2">
    <source>
        <dbReference type="Pfam" id="PF10441"/>
    </source>
</evidence>
<dbReference type="GO" id="GO:0005730">
    <property type="term" value="C:nucleolus"/>
    <property type="evidence" value="ECO:0007669"/>
    <property type="project" value="TreeGrafter"/>
</dbReference>
<dbReference type="InterPro" id="IPR052609">
    <property type="entry name" value="Ribosome_Biogenesis_Reg"/>
</dbReference>
<accession>A0A397BCJ7</accession>
<reference evidence="3 4" key="1">
    <citation type="submission" date="2018-08" db="EMBL/GenBank/DDBJ databases">
        <title>Aphanomyces genome sequencing and annotation.</title>
        <authorList>
            <person name="Minardi D."/>
            <person name="Oidtmann B."/>
            <person name="Van Der Giezen M."/>
            <person name="Studholme D.J."/>
        </authorList>
    </citation>
    <scope>NUCLEOTIDE SEQUENCE [LARGE SCALE GENOMIC DNA]</scope>
    <source>
        <strain evidence="3 4">Yx</strain>
    </source>
</reference>
<name>A0A397BCJ7_APHAT</name>
<comment type="caution">
    <text evidence="3">The sequence shown here is derived from an EMBL/GenBank/DDBJ whole genome shotgun (WGS) entry which is preliminary data.</text>
</comment>
<evidence type="ECO:0000256" key="1">
    <source>
        <dbReference type="SAM" id="MobiDB-lite"/>
    </source>
</evidence>
<feature type="domain" description="Nucleolar 27S pre-rRNA processing Urb2/Npa2 C-terminal" evidence="2">
    <location>
        <begin position="1277"/>
        <end position="1443"/>
    </location>
</feature>
<dbReference type="EMBL" id="QUTA01005107">
    <property type="protein sequence ID" value="RHY17162.1"/>
    <property type="molecule type" value="Genomic_DNA"/>
</dbReference>
<dbReference type="PANTHER" id="PTHR15682">
    <property type="entry name" value="UNHEALTHY RIBOSOME BIOGENESIS PROTEIN 2 HOMOLOG"/>
    <property type="match status" value="1"/>
</dbReference>
<gene>
    <name evidence="3" type="ORF">DYB25_004387</name>
</gene>
<dbReference type="Proteomes" id="UP000266239">
    <property type="component" value="Unassembled WGS sequence"/>
</dbReference>
<protein>
    <recommendedName>
        <fullName evidence="2">Nucleolar 27S pre-rRNA processing Urb2/Npa2 C-terminal domain-containing protein</fullName>
    </recommendedName>
</protein>
<dbReference type="SUPFAM" id="SSF48371">
    <property type="entry name" value="ARM repeat"/>
    <property type="match status" value="1"/>
</dbReference>
<sequence length="1444" mass="155486">MQTQSASQVDIAAVTSLLQWKSKSKSDRHADESSSIALAQQLLADEATVAAIERTLHISRTRVLQTMLEYAVFLATKGDSSPSTSAHSFLFLSKAMLQTTSYQLSLLSCTQLLQAMSRVLAEHAAACRINSSSFDDALIDSLSAVFVRLFEAASTATFVPRFGNFKPPTDVYATFFHSTLTSLLALAAAAPSPTIASFGLAILKTHHALQTNQTNKKKVFVACKQSLATLVTLRASTAALLPYSAGMLQALDASIADALFDPEHLHGYGGLVVATTTYPSPPTAPVTDEDASAPAKKKAKGSGDGRRNGGATSQLQQSYQHGLFDEIGRLVAVASHVAPFMQMLVREYVVYIRRSSATFVDKKKMGGVPQKRKTGASSSSKADAITPAFSFWLDMCAVTTTYLQQTCTATTTRQQQLANGSALWHGLWDVMNASDIYRVAEDNAGQHQLYYLEQTVASVMHHLESGATAATDTTLLSNMVQCSPKILQPHLALVFSYLATHATSSDDNGATRAAACLARLVESYDAMRLLEEFLAVLFQGDAASRHILCSLFVHEEGIHLGAAIRGAFANVPAGQVESLWLFFHDALYQSMHAKATTTVVNDGQLGLVRTVFALYMQEVPATEHIQPALLQCAKQTFDLVLLPRAIPTPSPSSSSSLSPTNQLLLQREALSLLGELGALTDKGVDMSFIGPAVFDTPVMDVFTAAIPSMFGNHDHPSDHEGGILKLCATRVRQLVSTFRTSAAEPIASFVLGQAVARLDHVAIVTPFLNELGHAATAASCTEFVNAISLAAVDHTLRPNLFLDAGFYEIRPFLSVLPAAFTSILTRRTLAAVWTKHLPPSLSKKKGGSNSKAAAATSTATPPSTLPELRALLEKQRHTPTDEASLLALHAAVEFMMTVPLPNESGLSSEGAALFGCILDVEALLTSLSTNAEALVESLHEWLQSLLAGVVAPLAPPALTLLTTWTSALLARDASLQSNLKLWKPIIRVLVHFHPKHMAPIHDAVVASATSSKTATMDVVALCLEAWGGSNHAAMGDRFFQALLPALLARFEHPTPDDAHVLAAAVQYCHRAKGGRVPPSLLPFVGPFLAVACRTIVQDQQLGRRVVVSSRSSSARLVHIVCAHVQTLALDLATVGRLVATLLVGGGHSLDDGLSSTSLELLVENATPDEFHLVWRTLTSEIAVLHDPARVLAALRAMLKVLCMERAPKNQRVLADSAKTTLATLVNLCNDDDAASHVVTEIHVAALRVVAQAFAKGGDAFDWHAADIHVALLALRPLLSVVASPSSPRPSAGLGPQVWQQSYLLLLRLLRQYHTTLPQYLPHFVAGCNALLRALLYAAAKADSTDHNLLHLWASNLTRLYGYMLPHATSFRKHMVYMLSEFFYKHDALPVDVQGTLRPGIYALFDICSKYEKEQLYGTLDGTGKVLLKAIDAHYKESHQYTGKV</sequence>
<dbReference type="VEuPathDB" id="FungiDB:H257_04063"/>
<dbReference type="GO" id="GO:0042254">
    <property type="term" value="P:ribosome biogenesis"/>
    <property type="evidence" value="ECO:0007669"/>
    <property type="project" value="TreeGrafter"/>
</dbReference>